<dbReference type="EMBL" id="OU466857">
    <property type="protein sequence ID" value="CAH2033535.1"/>
    <property type="molecule type" value="Genomic_DNA"/>
</dbReference>
<feature type="region of interest" description="Disordered" evidence="1">
    <location>
        <begin position="1"/>
        <end position="22"/>
    </location>
</feature>
<proteinExistence type="predicted"/>
<keyword evidence="3" id="KW-1185">Reference proteome</keyword>
<evidence type="ECO:0000313" key="3">
    <source>
        <dbReference type="Proteomes" id="UP000836841"/>
    </source>
</evidence>
<feature type="compositionally biased region" description="Basic and acidic residues" evidence="1">
    <location>
        <begin position="108"/>
        <end position="125"/>
    </location>
</feature>
<evidence type="ECO:0000256" key="1">
    <source>
        <dbReference type="SAM" id="MobiDB-lite"/>
    </source>
</evidence>
<accession>A0AAU9R7B0</accession>
<sequence length="394" mass="45385">MRNSKNSAAAMRPVKEEPMDLDNDDEVSECMMDTEQTDSSTKSADANLSNMQRIFRAAAAASNDDLDTKINHPYMMLLDSFREDGVSYLRDNPLRSIRYDVDNGGYDKRGFKAVQDKQRSREDGNTVRVTKKKNVEPRPRAEASTKKTTREAGSVLRRRECPVTEKSVKEELITSLVERNAQHNVGASEKEMSEGEVVPDENYRSHLASLVEKSKRSRTNPDKEIQVKREEDAMSMSGSDIVAVQDRPFGDEEDSPFVPSKSCKVVDLEEESDGDQPNSWFKKEIMNVLKQPYNEEEYDELYEEASVRRVLTKHVELRDGRDFSCPTGEKKPSYLDLYPKFKKKIRMLHETKREKDRRIALNLLRGFIFYLTKVARHDAFKPWLNRECLNITCS</sequence>
<dbReference type="PANTHER" id="PTHR34194">
    <property type="entry name" value="F14J8.16 PROTEIN"/>
    <property type="match status" value="1"/>
</dbReference>
<evidence type="ECO:0000313" key="2">
    <source>
        <dbReference type="EMBL" id="CAH2033535.1"/>
    </source>
</evidence>
<dbReference type="Proteomes" id="UP000836841">
    <property type="component" value="Chromosome 1"/>
</dbReference>
<reference evidence="2 3" key="1">
    <citation type="submission" date="2022-03" db="EMBL/GenBank/DDBJ databases">
        <authorList>
            <person name="Nunn A."/>
            <person name="Chopra R."/>
            <person name="Nunn A."/>
            <person name="Contreras Garrido A."/>
        </authorList>
    </citation>
    <scope>NUCLEOTIDE SEQUENCE [LARGE SCALE GENOMIC DNA]</scope>
</reference>
<dbReference type="AlphaFoldDB" id="A0AAU9R7B0"/>
<dbReference type="PANTHER" id="PTHR34194:SF2">
    <property type="entry name" value="F14J8.16 PROTEIN"/>
    <property type="match status" value="1"/>
</dbReference>
<feature type="region of interest" description="Disordered" evidence="1">
    <location>
        <begin position="108"/>
        <end position="156"/>
    </location>
</feature>
<gene>
    <name evidence="2" type="ORF">TAV2_LOCUS3506</name>
</gene>
<feature type="region of interest" description="Disordered" evidence="1">
    <location>
        <begin position="183"/>
        <end position="202"/>
    </location>
</feature>
<protein>
    <submittedName>
        <fullName evidence="2">Uncharacterized protein</fullName>
    </submittedName>
</protein>
<organism evidence="2 3">
    <name type="scientific">Thlaspi arvense</name>
    <name type="common">Field penny-cress</name>
    <dbReference type="NCBI Taxonomy" id="13288"/>
    <lineage>
        <taxon>Eukaryota</taxon>
        <taxon>Viridiplantae</taxon>
        <taxon>Streptophyta</taxon>
        <taxon>Embryophyta</taxon>
        <taxon>Tracheophyta</taxon>
        <taxon>Spermatophyta</taxon>
        <taxon>Magnoliopsida</taxon>
        <taxon>eudicotyledons</taxon>
        <taxon>Gunneridae</taxon>
        <taxon>Pentapetalae</taxon>
        <taxon>rosids</taxon>
        <taxon>malvids</taxon>
        <taxon>Brassicales</taxon>
        <taxon>Brassicaceae</taxon>
        <taxon>Thlaspideae</taxon>
        <taxon>Thlaspi</taxon>
    </lineage>
</organism>
<name>A0AAU9R7B0_THLAR</name>
<feature type="compositionally biased region" description="Basic and acidic residues" evidence="1">
    <location>
        <begin position="133"/>
        <end position="150"/>
    </location>
</feature>